<dbReference type="Proteomes" id="UP000470384">
    <property type="component" value="Unassembled WGS sequence"/>
</dbReference>
<proteinExistence type="predicted"/>
<keyword evidence="2" id="KW-1185">Reference proteome</keyword>
<gene>
    <name evidence="1" type="ORF">GTQ45_00270</name>
</gene>
<organism evidence="1 2">
    <name type="scientific">Pyruvatibacter mobilis</name>
    <dbReference type="NCBI Taxonomy" id="1712261"/>
    <lineage>
        <taxon>Bacteria</taxon>
        <taxon>Pseudomonadati</taxon>
        <taxon>Pseudomonadota</taxon>
        <taxon>Alphaproteobacteria</taxon>
        <taxon>Hyphomicrobiales</taxon>
        <taxon>Parvibaculaceae</taxon>
        <taxon>Pyruvatibacter</taxon>
    </lineage>
</organism>
<dbReference type="RefSeq" id="WP_160586318.1">
    <property type="nucleotide sequence ID" value="NZ_BMHN01000001.1"/>
</dbReference>
<accession>A0A845Q7K1</accession>
<dbReference type="GeneID" id="300656215"/>
<evidence type="ECO:0000313" key="2">
    <source>
        <dbReference type="Proteomes" id="UP000470384"/>
    </source>
</evidence>
<evidence type="ECO:0000313" key="1">
    <source>
        <dbReference type="EMBL" id="NBG94160.1"/>
    </source>
</evidence>
<dbReference type="EMBL" id="WXYQ01000001">
    <property type="protein sequence ID" value="NBG94160.1"/>
    <property type="molecule type" value="Genomic_DNA"/>
</dbReference>
<dbReference type="AlphaFoldDB" id="A0A845Q7K1"/>
<sequence length="140" mass="14265">MNSFAQQADRALCTLLCIAILAWCIGPSIPHVPAIGTAATALSVHGHSHGAADLGTDGITAAALQSGNLGADGDTGASVMDIYWAFHGHPRTMIDHDHSTALPFMPGGLAASPWASDMTAGAPGLLLPAHASRIERPPRG</sequence>
<name>A0A845Q7K1_9HYPH</name>
<comment type="caution">
    <text evidence="1">The sequence shown here is derived from an EMBL/GenBank/DDBJ whole genome shotgun (WGS) entry which is preliminary data.</text>
</comment>
<protein>
    <submittedName>
        <fullName evidence="1">Uncharacterized protein</fullName>
    </submittedName>
</protein>
<reference evidence="1 2" key="1">
    <citation type="journal article" date="2016" name="Int. J. Syst. Evol. Microbiol.">
        <title>Pyruvatibacter mobilis gen. nov., sp. nov., a marine bacterium from the culture broth of Picochlorum sp. 122.</title>
        <authorList>
            <person name="Wang G."/>
            <person name="Tang M."/>
            <person name="Wu H."/>
            <person name="Dai S."/>
            <person name="Li T."/>
            <person name="Chen C."/>
            <person name="He H."/>
            <person name="Fan J."/>
            <person name="Xiang W."/>
            <person name="Li X."/>
        </authorList>
    </citation>
    <scope>NUCLEOTIDE SEQUENCE [LARGE SCALE GENOMIC DNA]</scope>
    <source>
        <strain evidence="1 2">GYP-11</strain>
    </source>
</reference>